<evidence type="ECO:0000313" key="1">
    <source>
        <dbReference type="EMBL" id="SNR95397.1"/>
    </source>
</evidence>
<gene>
    <name evidence="1" type="ORF">SAMN05446037_100261</name>
</gene>
<accession>A0A239AIB9</accession>
<evidence type="ECO:0000313" key="2">
    <source>
        <dbReference type="Proteomes" id="UP000198304"/>
    </source>
</evidence>
<name>A0A239AIB9_9FIRM</name>
<dbReference type="OrthoDB" id="28713at2"/>
<proteinExistence type="predicted"/>
<reference evidence="1 2" key="1">
    <citation type="submission" date="2017-06" db="EMBL/GenBank/DDBJ databases">
        <authorList>
            <person name="Kim H.J."/>
            <person name="Triplett B.A."/>
        </authorList>
    </citation>
    <scope>NUCLEOTIDE SEQUENCE [LARGE SCALE GENOMIC DNA]</scope>
    <source>
        <strain evidence="1 2">SCA</strain>
    </source>
</reference>
<protein>
    <submittedName>
        <fullName evidence="1">Uncharacterized protein</fullName>
    </submittedName>
</protein>
<organism evidence="1 2">
    <name type="scientific">Anaerovirgula multivorans</name>
    <dbReference type="NCBI Taxonomy" id="312168"/>
    <lineage>
        <taxon>Bacteria</taxon>
        <taxon>Bacillati</taxon>
        <taxon>Bacillota</taxon>
        <taxon>Clostridia</taxon>
        <taxon>Peptostreptococcales</taxon>
        <taxon>Natronincolaceae</taxon>
        <taxon>Anaerovirgula</taxon>
    </lineage>
</organism>
<keyword evidence="2" id="KW-1185">Reference proteome</keyword>
<dbReference type="AlphaFoldDB" id="A0A239AIB9"/>
<dbReference type="Proteomes" id="UP000198304">
    <property type="component" value="Unassembled WGS sequence"/>
</dbReference>
<dbReference type="EMBL" id="FZOJ01000002">
    <property type="protein sequence ID" value="SNR95397.1"/>
    <property type="molecule type" value="Genomic_DNA"/>
</dbReference>
<sequence>MKKGEGRFIVDWGENMIDGFLDGVRNATPDVGKVFNTAIPDMSPALAVSGASAGGSMTRNINTTQTINNNQNVTVEVPVILDGKEVARITAPYTSRELHKQQITRGRGLGNG</sequence>